<comment type="caution">
    <text evidence="3">The sequence shown here is derived from an EMBL/GenBank/DDBJ whole genome shotgun (WGS) entry which is preliminary data.</text>
</comment>
<keyword evidence="1" id="KW-0540">Nuclease</keyword>
<name>A0ABS0LQ28_9LACT</name>
<keyword evidence="1" id="KW-0269">Exonuclease</keyword>
<reference evidence="3 4" key="1">
    <citation type="submission" date="2020-07" db="EMBL/GenBank/DDBJ databases">
        <title>Facklamia lactis sp. nov., isolated from raw milk.</title>
        <authorList>
            <person name="Doll E.V."/>
            <person name="Huptas C."/>
            <person name="Staib L."/>
            <person name="Wenning M."/>
            <person name="Scherer S."/>
        </authorList>
    </citation>
    <scope>NUCLEOTIDE SEQUENCE [LARGE SCALE GENOMIC DNA]</scope>
    <source>
        <strain evidence="3 4">DSM 111018</strain>
    </source>
</reference>
<proteinExistence type="predicted"/>
<protein>
    <recommendedName>
        <fullName evidence="2">Exonuclease domain-containing protein</fullName>
    </recommendedName>
</protein>
<organism evidence="3 4">
    <name type="scientific">Facklamia lactis</name>
    <dbReference type="NCBI Taxonomy" id="2749967"/>
    <lineage>
        <taxon>Bacteria</taxon>
        <taxon>Bacillati</taxon>
        <taxon>Bacillota</taxon>
        <taxon>Bacilli</taxon>
        <taxon>Lactobacillales</taxon>
        <taxon>Aerococcaceae</taxon>
        <taxon>Facklamia</taxon>
    </lineage>
</organism>
<dbReference type="InterPro" id="IPR006054">
    <property type="entry name" value="DnaQ"/>
</dbReference>
<evidence type="ECO:0000313" key="4">
    <source>
        <dbReference type="Proteomes" id="UP000721415"/>
    </source>
</evidence>
<dbReference type="RefSeq" id="WP_197113798.1">
    <property type="nucleotide sequence ID" value="NZ_JACBXQ010000001.1"/>
</dbReference>
<keyword evidence="1" id="KW-0378">Hydrolase</keyword>
<dbReference type="InterPro" id="IPR013520">
    <property type="entry name" value="Ribonucl_H"/>
</dbReference>
<dbReference type="CDD" id="cd06127">
    <property type="entry name" value="DEDDh"/>
    <property type="match status" value="1"/>
</dbReference>
<dbReference type="Pfam" id="PF00929">
    <property type="entry name" value="RNase_T"/>
    <property type="match status" value="1"/>
</dbReference>
<dbReference type="EMBL" id="JACBXQ010000001">
    <property type="protein sequence ID" value="MBG9985471.1"/>
    <property type="molecule type" value="Genomic_DNA"/>
</dbReference>
<dbReference type="SUPFAM" id="SSF53098">
    <property type="entry name" value="Ribonuclease H-like"/>
    <property type="match status" value="1"/>
</dbReference>
<dbReference type="Proteomes" id="UP000721415">
    <property type="component" value="Unassembled WGS sequence"/>
</dbReference>
<dbReference type="InterPro" id="IPR012337">
    <property type="entry name" value="RNaseH-like_sf"/>
</dbReference>
<dbReference type="InterPro" id="IPR036397">
    <property type="entry name" value="RNaseH_sf"/>
</dbReference>
<dbReference type="PANTHER" id="PTHR30231:SF41">
    <property type="entry name" value="DNA POLYMERASE III SUBUNIT EPSILON"/>
    <property type="match status" value="1"/>
</dbReference>
<dbReference type="Gene3D" id="3.30.420.10">
    <property type="entry name" value="Ribonuclease H-like superfamily/Ribonuclease H"/>
    <property type="match status" value="1"/>
</dbReference>
<sequence length="843" mass="99101">MKYAVVDLESTGPNIGDGDRIVQIGAVIVENNHIIAQHEMLINPECPLPPHIHKLTGIEEQELKTAPTFLSVAGLWYERLKDCIFIAHNLAHDLKFMQAHFEEAGYKYNPMAIDTVSLSKCLFPQSQGFNLIDLGNYLNLDYKNAHQALADANVTTQLLNKIAEKITQLNRETFKKLAKIATYFTHQEVLLFEITQSFLIEDYSQSTNDRSHALTACKDVKVINFELIQQKNLTFSHLIIEGHKRPISQLFKHQFYREIFTHQQEACLSFSSTKLLYKWLTEMKDFPLSEFQIILPKKYYLNLADFDNYCQKIDYQQLNQHELIVLGSCWVWLSETESGILSELNHEINIQEQIDKMLEVIDYSSKHYFYEKALQDIKQNHLILTINPFLSYLSRLSPDSVRPFNLKKYHLIVDNLSELNRQESFHNQIFTNLSQSLVQIQQLIDFDHQNIPQQNRNNSIYQQLVSFRSLFRELIDKIEQNFISQSPWTDRQQRKEFYLKDSSKILSEVLSIIEKLIKNNGLNNAIIEKYFPKNMQAKLIHLQNSIKNLEYLLIVSQKKDRGYYSVKMEQYQNHFYHIHLFWTPIRHSSQMSELFDHFNKVLLFSPGDTFYKQTIGSYHQLGLHSFKYYQLNQEKDLLQVQIPAAYLESKDQMIDSFGFQIEKLGILLNEQFPLTSKLNLIIVNNRQQAIDCYASLRHSIDAADQIRILSQHVSGSLNKIKRYVIEGDSSIVIIQWQSLLNHNWYIEDCSTSFYWMNLPFQSLKKSSIQAQAEVLKINEDQIFDQLLLPHMLNDLSVGIQYLRDYFNIQQAFLMDDRVFTKYYSKDIRQRLDESIQFNLQYDL</sequence>
<evidence type="ECO:0000313" key="3">
    <source>
        <dbReference type="EMBL" id="MBG9985471.1"/>
    </source>
</evidence>
<feature type="domain" description="Exonuclease" evidence="2">
    <location>
        <begin position="2"/>
        <end position="168"/>
    </location>
</feature>
<keyword evidence="4" id="KW-1185">Reference proteome</keyword>
<dbReference type="PANTHER" id="PTHR30231">
    <property type="entry name" value="DNA POLYMERASE III SUBUNIT EPSILON"/>
    <property type="match status" value="1"/>
</dbReference>
<evidence type="ECO:0000259" key="2">
    <source>
        <dbReference type="SMART" id="SM00479"/>
    </source>
</evidence>
<dbReference type="NCBIfam" id="TIGR00573">
    <property type="entry name" value="dnaq"/>
    <property type="match status" value="1"/>
</dbReference>
<dbReference type="SMART" id="SM00479">
    <property type="entry name" value="EXOIII"/>
    <property type="match status" value="1"/>
</dbReference>
<accession>A0ABS0LQ28</accession>
<evidence type="ECO:0000256" key="1">
    <source>
        <dbReference type="ARBA" id="ARBA00022839"/>
    </source>
</evidence>
<gene>
    <name evidence="3" type="ORF">HZY91_01015</name>
</gene>